<feature type="region of interest" description="Disordered" evidence="1">
    <location>
        <begin position="1"/>
        <end position="22"/>
    </location>
</feature>
<gene>
    <name evidence="2" type="ORF">SAMN05192568_101959</name>
</gene>
<feature type="region of interest" description="Disordered" evidence="1">
    <location>
        <begin position="83"/>
        <end position="150"/>
    </location>
</feature>
<dbReference type="AlphaFoldDB" id="A0A1I4N491"/>
<dbReference type="EMBL" id="FOTK01000019">
    <property type="protein sequence ID" value="SFM10060.1"/>
    <property type="molecule type" value="Genomic_DNA"/>
</dbReference>
<dbReference type="OrthoDB" id="9933021at2"/>
<evidence type="ECO:0000313" key="2">
    <source>
        <dbReference type="EMBL" id="SFM10060.1"/>
    </source>
</evidence>
<reference evidence="3" key="1">
    <citation type="submission" date="2016-10" db="EMBL/GenBank/DDBJ databases">
        <authorList>
            <person name="Varghese N."/>
            <person name="Submissions S."/>
        </authorList>
    </citation>
    <scope>NUCLEOTIDE SEQUENCE [LARGE SCALE GENOMIC DNA]</scope>
    <source>
        <strain evidence="3">BL36</strain>
    </source>
</reference>
<dbReference type="RefSeq" id="WP_139234118.1">
    <property type="nucleotide sequence ID" value="NZ_FOTK01000019.1"/>
</dbReference>
<sequence length="150" mass="15872">MAIHHPTPPFGSGERPRLPSAQVGPVTQALRACRPVDPADLAIAEIQIGLASFFADADRQRVRELRCRIADRIESDLALLDALDGDADHEPDVDSEPDTDGEPSLCGLMVQWPGGGGDDRENDTADDEAGNQPLHMGGGGYAVTSFGRSA</sequence>
<organism evidence="2 3">
    <name type="scientific">Methylobacterium pseudosasicola</name>
    <dbReference type="NCBI Taxonomy" id="582667"/>
    <lineage>
        <taxon>Bacteria</taxon>
        <taxon>Pseudomonadati</taxon>
        <taxon>Pseudomonadota</taxon>
        <taxon>Alphaproteobacteria</taxon>
        <taxon>Hyphomicrobiales</taxon>
        <taxon>Methylobacteriaceae</taxon>
        <taxon>Methylobacterium</taxon>
    </lineage>
</organism>
<evidence type="ECO:0000313" key="3">
    <source>
        <dbReference type="Proteomes" id="UP000199048"/>
    </source>
</evidence>
<protein>
    <submittedName>
        <fullName evidence="2">Uncharacterized protein</fullName>
    </submittedName>
</protein>
<dbReference type="STRING" id="582667.SAMN05192568_101959"/>
<accession>A0A1I4N491</accession>
<proteinExistence type="predicted"/>
<keyword evidence="3" id="KW-1185">Reference proteome</keyword>
<name>A0A1I4N491_9HYPH</name>
<dbReference type="Proteomes" id="UP000199048">
    <property type="component" value="Unassembled WGS sequence"/>
</dbReference>
<evidence type="ECO:0000256" key="1">
    <source>
        <dbReference type="SAM" id="MobiDB-lite"/>
    </source>
</evidence>